<reference evidence="2" key="1">
    <citation type="submission" date="2020-03" db="EMBL/GenBank/DDBJ databases">
        <title>The deep terrestrial virosphere.</title>
        <authorList>
            <person name="Holmfeldt K."/>
            <person name="Nilsson E."/>
            <person name="Simone D."/>
            <person name="Lopez-Fernandez M."/>
            <person name="Wu X."/>
            <person name="de Brujin I."/>
            <person name="Lundin D."/>
            <person name="Andersson A."/>
            <person name="Bertilsson S."/>
            <person name="Dopson M."/>
        </authorList>
    </citation>
    <scope>NUCLEOTIDE SEQUENCE</scope>
    <source>
        <strain evidence="2">MM415B04694</strain>
    </source>
</reference>
<organism evidence="2">
    <name type="scientific">viral metagenome</name>
    <dbReference type="NCBI Taxonomy" id="1070528"/>
    <lineage>
        <taxon>unclassified sequences</taxon>
        <taxon>metagenomes</taxon>
        <taxon>organismal metagenomes</taxon>
    </lineage>
</organism>
<evidence type="ECO:0000256" key="1">
    <source>
        <dbReference type="SAM" id="MobiDB-lite"/>
    </source>
</evidence>
<name>A0A6M3LBP5_9ZZZZ</name>
<protein>
    <submittedName>
        <fullName evidence="2">Uncharacterized protein</fullName>
    </submittedName>
</protein>
<dbReference type="EMBL" id="MT143065">
    <property type="protein sequence ID" value="QJA92416.1"/>
    <property type="molecule type" value="Genomic_DNA"/>
</dbReference>
<evidence type="ECO:0000313" key="2">
    <source>
        <dbReference type="EMBL" id="QJA92416.1"/>
    </source>
</evidence>
<feature type="region of interest" description="Disordered" evidence="1">
    <location>
        <begin position="18"/>
        <end position="37"/>
    </location>
</feature>
<sequence>MRVPGTFKTRRGVLSIRHSEAVEHPAGGGPPKPERWGLGGGIGGNILTAPTKGELLEKALKWAESMGDSRFVADIMAEAGL</sequence>
<proteinExistence type="predicted"/>
<accession>A0A6M3LBP5</accession>
<dbReference type="AlphaFoldDB" id="A0A6M3LBP5"/>
<gene>
    <name evidence="2" type="ORF">MM415B04694_0005</name>
</gene>